<keyword evidence="1" id="KW-1133">Transmembrane helix</keyword>
<reference evidence="3 4" key="1">
    <citation type="submission" date="2019-01" db="EMBL/GenBank/DDBJ databases">
        <title>Complete genome sequence of Cohnella hallensis HS21 isolated from Korean fir (Abies koreana) rhizospheric soil.</title>
        <authorList>
            <person name="Jiang L."/>
            <person name="Kang S.W."/>
            <person name="Kim S."/>
            <person name="Jung J."/>
            <person name="Kim C.Y."/>
            <person name="Kim D.H."/>
            <person name="Kim S.W."/>
            <person name="Lee J."/>
        </authorList>
    </citation>
    <scope>NUCLEOTIDE SEQUENCE [LARGE SCALE GENOMIC DNA]</scope>
    <source>
        <strain evidence="3 4">HS21</strain>
    </source>
</reference>
<dbReference type="AlphaFoldDB" id="A0A3T1CY27"/>
<dbReference type="KEGG" id="cohn:KCTCHS21_01420"/>
<keyword evidence="1" id="KW-0812">Transmembrane</keyword>
<dbReference type="EMBL" id="AP019400">
    <property type="protein sequence ID" value="BBI30743.1"/>
    <property type="molecule type" value="Genomic_DNA"/>
</dbReference>
<keyword evidence="4" id="KW-1185">Reference proteome</keyword>
<evidence type="ECO:0000256" key="1">
    <source>
        <dbReference type="SAM" id="Phobius"/>
    </source>
</evidence>
<keyword evidence="1" id="KW-0472">Membrane</keyword>
<dbReference type="Gene3D" id="3.30.70.1790">
    <property type="entry name" value="RepB DNA-primase, N-terminal domain"/>
    <property type="match status" value="1"/>
</dbReference>
<organism evidence="3 4">
    <name type="scientific">Cohnella abietis</name>
    <dbReference type="NCBI Taxonomy" id="2507935"/>
    <lineage>
        <taxon>Bacteria</taxon>
        <taxon>Bacillati</taxon>
        <taxon>Bacillota</taxon>
        <taxon>Bacilli</taxon>
        <taxon>Bacillales</taxon>
        <taxon>Paenibacillaceae</taxon>
        <taxon>Cohnella</taxon>
    </lineage>
</organism>
<evidence type="ECO:0000259" key="2">
    <source>
        <dbReference type="Pfam" id="PF16793"/>
    </source>
</evidence>
<proteinExistence type="predicted"/>
<dbReference type="InterPro" id="IPR039459">
    <property type="entry name" value="RepB-like_DNA_primase_dom"/>
</dbReference>
<gene>
    <name evidence="3" type="ORF">KCTCHS21_01420</name>
</gene>
<dbReference type="Proteomes" id="UP000289856">
    <property type="component" value="Chromosome"/>
</dbReference>
<feature type="domain" description="RepB-like DNA primase" evidence="2">
    <location>
        <begin position="112"/>
        <end position="205"/>
    </location>
</feature>
<protein>
    <recommendedName>
        <fullName evidence="2">RepB-like DNA primase domain-containing protein</fullName>
    </recommendedName>
</protein>
<evidence type="ECO:0000313" key="3">
    <source>
        <dbReference type="EMBL" id="BBI30743.1"/>
    </source>
</evidence>
<sequence>MTTIEFLLSLYSIYLSTSNSIMYFELTFMKDGMWRTKYYHFTNEGLNKAVSTYVEARKRSHNVFFGVCPRDSKNISKFGNEMKATRSNVTESSILWIDSDLKGANVEQVKILQKEKIDELMASRIRPNFIVKSGNGIHAYWKLDEVIDVKTACTFSKRLAVEFSADKAVAEPSRIMRLPGHGLYNRKDPKYPKPVKVVFHDNERIYTLSDFDWLPEFSDEVDIEVEEVQFTDVIIDLSLEQVEKRCKNKKIRSLITMSSEEYERQGNGDNSDSGRDFRVICLLVSSDFDDNEILHVISNYCPWSKFHKDRGNNLKYLARTIMNCNKRVAESREARNASNKKFKQNARITHKGQRIL</sequence>
<accession>A0A3T1CY27</accession>
<name>A0A3T1CY27_9BACL</name>
<dbReference type="Pfam" id="PF16793">
    <property type="entry name" value="RepB_primase"/>
    <property type="match status" value="1"/>
</dbReference>
<feature type="transmembrane region" description="Helical" evidence="1">
    <location>
        <begin position="6"/>
        <end position="28"/>
    </location>
</feature>
<evidence type="ECO:0000313" key="4">
    <source>
        <dbReference type="Proteomes" id="UP000289856"/>
    </source>
</evidence>